<organism evidence="1 2">
    <name type="scientific">Streptomyces zagrosensis</name>
    <dbReference type="NCBI Taxonomy" id="1042984"/>
    <lineage>
        <taxon>Bacteria</taxon>
        <taxon>Bacillati</taxon>
        <taxon>Actinomycetota</taxon>
        <taxon>Actinomycetes</taxon>
        <taxon>Kitasatosporales</taxon>
        <taxon>Streptomycetaceae</taxon>
        <taxon>Streptomyces</taxon>
    </lineage>
</organism>
<comment type="caution">
    <text evidence="1">The sequence shown here is derived from an EMBL/GenBank/DDBJ whole genome shotgun (WGS) entry which is preliminary data.</text>
</comment>
<proteinExistence type="predicted"/>
<name>A0A7W9QEM9_9ACTN</name>
<dbReference type="Proteomes" id="UP000588098">
    <property type="component" value="Unassembled WGS sequence"/>
</dbReference>
<evidence type="ECO:0000313" key="2">
    <source>
        <dbReference type="Proteomes" id="UP000588098"/>
    </source>
</evidence>
<keyword evidence="2" id="KW-1185">Reference proteome</keyword>
<evidence type="ECO:0000313" key="1">
    <source>
        <dbReference type="EMBL" id="MBB5938559.1"/>
    </source>
</evidence>
<gene>
    <name evidence="1" type="ORF">FHS42_005648</name>
</gene>
<dbReference type="EMBL" id="JACHJL010000017">
    <property type="protein sequence ID" value="MBB5938559.1"/>
    <property type="molecule type" value="Genomic_DNA"/>
</dbReference>
<dbReference type="AlphaFoldDB" id="A0A7W9QEM9"/>
<dbReference type="RefSeq" id="WP_184576425.1">
    <property type="nucleotide sequence ID" value="NZ_JACHJL010000017.1"/>
</dbReference>
<sequence length="69" mass="7800">MLASDFWPDLERHHPGIDSLRLSAETSTARKARLVSKTIRKRQPNGVVAEVTEPALFSYSYGQVAYSHR</sequence>
<accession>A0A7W9QEM9</accession>
<reference evidence="1 2" key="1">
    <citation type="submission" date="2020-08" db="EMBL/GenBank/DDBJ databases">
        <title>Genomic Encyclopedia of Type Strains, Phase III (KMG-III): the genomes of soil and plant-associated and newly described type strains.</title>
        <authorList>
            <person name="Whitman W."/>
        </authorList>
    </citation>
    <scope>NUCLEOTIDE SEQUENCE [LARGE SCALE GENOMIC DNA]</scope>
    <source>
        <strain evidence="1 2">CECT 8305</strain>
    </source>
</reference>
<protein>
    <submittedName>
        <fullName evidence="1">Uncharacterized protein</fullName>
    </submittedName>
</protein>